<keyword evidence="5" id="KW-0479">Metal-binding</keyword>
<dbReference type="AlphaFoldDB" id="A0A084WF01"/>
<dbReference type="PANTHER" id="PTHR22930">
    <property type="match status" value="1"/>
</dbReference>
<evidence type="ECO:0000259" key="8">
    <source>
        <dbReference type="Pfam" id="PF13359"/>
    </source>
</evidence>
<dbReference type="VEuPathDB" id="VectorBase:ASIC016806"/>
<evidence type="ECO:0000256" key="3">
    <source>
        <dbReference type="ARBA" id="ARBA00006958"/>
    </source>
</evidence>
<dbReference type="OrthoDB" id="7789363at2759"/>
<dbReference type="EnsemblMetazoa" id="ASIC016806-RA">
    <property type="protein sequence ID" value="ASIC016806-PA"/>
    <property type="gene ID" value="ASIC016806"/>
</dbReference>
<proteinExistence type="inferred from homology"/>
<evidence type="ECO:0000313" key="11">
    <source>
        <dbReference type="Proteomes" id="UP000030765"/>
    </source>
</evidence>
<comment type="similarity">
    <text evidence="3">Belongs to the HARBI1 family.</text>
</comment>
<dbReference type="VEuPathDB" id="VectorBase:ASIS002584"/>
<reference evidence="10" key="2">
    <citation type="submission" date="2020-05" db="UniProtKB">
        <authorList>
            <consortium name="EnsemblMetazoa"/>
        </authorList>
    </citation>
    <scope>IDENTIFICATION</scope>
</reference>
<evidence type="ECO:0000313" key="9">
    <source>
        <dbReference type="EMBL" id="KFB48795.1"/>
    </source>
</evidence>
<dbReference type="GO" id="GO:0046872">
    <property type="term" value="F:metal ion binding"/>
    <property type="evidence" value="ECO:0007669"/>
    <property type="project" value="UniProtKB-KW"/>
</dbReference>
<accession>A0A084WF01</accession>
<evidence type="ECO:0000313" key="10">
    <source>
        <dbReference type="EnsemblMetazoa" id="ASIC016806-PA"/>
    </source>
</evidence>
<protein>
    <submittedName>
        <fullName evidence="9">AGAP006957-PA-like protein</fullName>
    </submittedName>
    <submittedName>
        <fullName evidence="10">DDE Tnp4 domain-containing protein</fullName>
    </submittedName>
</protein>
<reference evidence="9 11" key="1">
    <citation type="journal article" date="2014" name="BMC Genomics">
        <title>Genome sequence of Anopheles sinensis provides insight into genetics basis of mosquito competence for malaria parasites.</title>
        <authorList>
            <person name="Zhou D."/>
            <person name="Zhang D."/>
            <person name="Ding G."/>
            <person name="Shi L."/>
            <person name="Hou Q."/>
            <person name="Ye Y."/>
            <person name="Xu Y."/>
            <person name="Zhou H."/>
            <person name="Xiong C."/>
            <person name="Li S."/>
            <person name="Yu J."/>
            <person name="Hong S."/>
            <person name="Yu X."/>
            <person name="Zou P."/>
            <person name="Chen C."/>
            <person name="Chang X."/>
            <person name="Wang W."/>
            <person name="Lv Y."/>
            <person name="Sun Y."/>
            <person name="Ma L."/>
            <person name="Shen B."/>
            <person name="Zhu C."/>
        </authorList>
    </citation>
    <scope>NUCLEOTIDE SEQUENCE [LARGE SCALE GENOMIC DNA]</scope>
</reference>
<dbReference type="GO" id="GO:0005634">
    <property type="term" value="C:nucleus"/>
    <property type="evidence" value="ECO:0007669"/>
    <property type="project" value="UniProtKB-SubCell"/>
</dbReference>
<name>A0A084WF01_ANOSI</name>
<organism evidence="9">
    <name type="scientific">Anopheles sinensis</name>
    <name type="common">Mosquito</name>
    <dbReference type="NCBI Taxonomy" id="74873"/>
    <lineage>
        <taxon>Eukaryota</taxon>
        <taxon>Metazoa</taxon>
        <taxon>Ecdysozoa</taxon>
        <taxon>Arthropoda</taxon>
        <taxon>Hexapoda</taxon>
        <taxon>Insecta</taxon>
        <taxon>Pterygota</taxon>
        <taxon>Neoptera</taxon>
        <taxon>Endopterygota</taxon>
        <taxon>Diptera</taxon>
        <taxon>Nematocera</taxon>
        <taxon>Culicoidea</taxon>
        <taxon>Culicidae</taxon>
        <taxon>Anophelinae</taxon>
        <taxon>Anopheles</taxon>
    </lineage>
</organism>
<evidence type="ECO:0000256" key="5">
    <source>
        <dbReference type="ARBA" id="ARBA00022723"/>
    </source>
</evidence>
<evidence type="ECO:0000256" key="7">
    <source>
        <dbReference type="ARBA" id="ARBA00023242"/>
    </source>
</evidence>
<evidence type="ECO:0000256" key="6">
    <source>
        <dbReference type="ARBA" id="ARBA00022801"/>
    </source>
</evidence>
<comment type="subcellular location">
    <subcellularLocation>
        <location evidence="2">Nucleus</location>
    </subcellularLocation>
</comment>
<dbReference type="PANTHER" id="PTHR22930:SF85">
    <property type="entry name" value="GH03217P-RELATED"/>
    <property type="match status" value="1"/>
</dbReference>
<dbReference type="Proteomes" id="UP000030765">
    <property type="component" value="Unassembled WGS sequence"/>
</dbReference>
<evidence type="ECO:0000256" key="4">
    <source>
        <dbReference type="ARBA" id="ARBA00022722"/>
    </source>
</evidence>
<gene>
    <name evidence="9" type="ORF">ZHAS_00016806</name>
</gene>
<comment type="cofactor">
    <cofactor evidence="1">
        <name>a divalent metal cation</name>
        <dbReference type="ChEBI" id="CHEBI:60240"/>
    </cofactor>
</comment>
<dbReference type="STRING" id="74873.A0A084WF01"/>
<dbReference type="OMA" id="HNITERC"/>
<dbReference type="GO" id="GO:0016787">
    <property type="term" value="F:hydrolase activity"/>
    <property type="evidence" value="ECO:0007669"/>
    <property type="project" value="UniProtKB-KW"/>
</dbReference>
<dbReference type="InterPro" id="IPR027806">
    <property type="entry name" value="HARBI1_dom"/>
</dbReference>
<dbReference type="InterPro" id="IPR045249">
    <property type="entry name" value="HARBI1-like"/>
</dbReference>
<keyword evidence="7" id="KW-0539">Nucleus</keyword>
<keyword evidence="4" id="KW-0540">Nuclease</keyword>
<evidence type="ECO:0000256" key="2">
    <source>
        <dbReference type="ARBA" id="ARBA00004123"/>
    </source>
</evidence>
<dbReference type="GO" id="GO:0004518">
    <property type="term" value="F:nuclease activity"/>
    <property type="evidence" value="ECO:0007669"/>
    <property type="project" value="UniProtKB-KW"/>
</dbReference>
<evidence type="ECO:0000256" key="1">
    <source>
        <dbReference type="ARBA" id="ARBA00001968"/>
    </source>
</evidence>
<keyword evidence="6" id="KW-0378">Hydrolase</keyword>
<dbReference type="Pfam" id="PF13359">
    <property type="entry name" value="DDE_Tnp_4"/>
    <property type="match status" value="1"/>
</dbReference>
<feature type="domain" description="DDE Tnp4" evidence="8">
    <location>
        <begin position="223"/>
        <end position="385"/>
    </location>
</feature>
<dbReference type="EMBL" id="ATLV01023268">
    <property type="status" value="NOT_ANNOTATED_CDS"/>
    <property type="molecule type" value="Genomic_DNA"/>
</dbReference>
<sequence length="446" mass="50823">MTSHHGKLIVLEAVTNFRVVVQQLIALHLKRQRDHIVRLRRQFYTRLSRRLRRNISVYRRQRQQLERDVATVRPERTPKLVRVVPLPQDVPLLREVGLTAAFDNDRLNMLRMDSETFGLVCELVKDELLADSKPPTLDDPPTLEMQVGIALYVLGTGEEYRIVGKKFDLHFTTVRKYVHSFCQALVKTALTSEIRMPTDTNGLEAVIKEFEDFVGIPQIVGILDCLHVAINQPTGDTKEYLNSKGWNSLVLQAVVDRKGRFMDISCKHPGKANDETVLLQTSLYTTMEDQVHPFDQPRMIDKKAVHPFLLGDKGYPLLPWLITPYFPGKLSSAEYSFNVYAAKARNVVGTAFERLTGRWKVLDRCLNANISVVPDIIASCCILHNITERCGSQYKESWSDCPSVDDATPTQPQWSCGIVTTEGEEIRNHLAKYMASNYPKIDEDED</sequence>
<dbReference type="EMBL" id="KE525341">
    <property type="protein sequence ID" value="KFB48795.1"/>
    <property type="molecule type" value="Genomic_DNA"/>
</dbReference>
<keyword evidence="11" id="KW-1185">Reference proteome</keyword>